<accession>A0A8I2Z7U2</accession>
<keyword evidence="5" id="KW-0653">Protein transport</keyword>
<keyword evidence="4" id="KW-0813">Transport</keyword>
<comment type="subcellular location">
    <subcellularLocation>
        <location evidence="1">Golgi apparatus membrane</location>
        <topology evidence="1">Peripheral membrane protein</topology>
    </subcellularLocation>
</comment>
<evidence type="ECO:0000256" key="3">
    <source>
        <dbReference type="ARBA" id="ARBA00020978"/>
    </source>
</evidence>
<dbReference type="Proteomes" id="UP000689129">
    <property type="component" value="Unassembled WGS sequence"/>
</dbReference>
<evidence type="ECO:0000256" key="5">
    <source>
        <dbReference type="ARBA" id="ARBA00022927"/>
    </source>
</evidence>
<name>A0A8I2Z7U2_VERLO</name>
<dbReference type="OrthoDB" id="46189at2759"/>
<dbReference type="AlphaFoldDB" id="A0A8I2Z7U2"/>
<dbReference type="InterPro" id="IPR033370">
    <property type="entry name" value="COG1"/>
</dbReference>
<evidence type="ECO:0000256" key="4">
    <source>
        <dbReference type="ARBA" id="ARBA00022448"/>
    </source>
</evidence>
<gene>
    <name evidence="9" type="ORF">HYQ45_016293</name>
</gene>
<proteinExistence type="inferred from homology"/>
<evidence type="ECO:0000256" key="7">
    <source>
        <dbReference type="ARBA" id="ARBA00023136"/>
    </source>
</evidence>
<evidence type="ECO:0000313" key="10">
    <source>
        <dbReference type="Proteomes" id="UP000689129"/>
    </source>
</evidence>
<feature type="compositionally biased region" description="Acidic residues" evidence="8">
    <location>
        <begin position="724"/>
        <end position="741"/>
    </location>
</feature>
<comment type="caution">
    <text evidence="9">The sequence shown here is derived from an EMBL/GenBank/DDBJ whole genome shotgun (WGS) entry which is preliminary data.</text>
</comment>
<dbReference type="GO" id="GO:0015031">
    <property type="term" value="P:protein transport"/>
    <property type="evidence" value="ECO:0007669"/>
    <property type="project" value="UniProtKB-KW"/>
</dbReference>
<evidence type="ECO:0000256" key="1">
    <source>
        <dbReference type="ARBA" id="ARBA00004395"/>
    </source>
</evidence>
<keyword evidence="6" id="KW-0333">Golgi apparatus</keyword>
<evidence type="ECO:0000313" key="9">
    <source>
        <dbReference type="EMBL" id="KAG7115505.1"/>
    </source>
</evidence>
<feature type="region of interest" description="Disordered" evidence="8">
    <location>
        <begin position="706"/>
        <end position="763"/>
    </location>
</feature>
<reference evidence="9" key="1">
    <citation type="journal article" date="2021" name="Mol. Plant Pathol.">
        <title>A 20-kb lineage-specific genomic region tames virulence in pathogenic amphidiploid Verticillium longisporum.</title>
        <authorList>
            <person name="Harting R."/>
            <person name="Starke J."/>
            <person name="Kusch H."/>
            <person name="Poggeler S."/>
            <person name="Maurus I."/>
            <person name="Schluter R."/>
            <person name="Landesfeind M."/>
            <person name="Bulla I."/>
            <person name="Nowrousian M."/>
            <person name="de Jonge R."/>
            <person name="Stahlhut G."/>
            <person name="Hoff K.J."/>
            <person name="Asshauer K.P."/>
            <person name="Thurmer A."/>
            <person name="Stanke M."/>
            <person name="Daniel R."/>
            <person name="Morgenstern B."/>
            <person name="Thomma B.P.H.J."/>
            <person name="Kronstad J.W."/>
            <person name="Braus-Stromeyer S.A."/>
            <person name="Braus G.H."/>
        </authorList>
    </citation>
    <scope>NUCLEOTIDE SEQUENCE</scope>
    <source>
        <strain evidence="9">Vl32</strain>
    </source>
</reference>
<dbReference type="GO" id="GO:0000139">
    <property type="term" value="C:Golgi membrane"/>
    <property type="evidence" value="ECO:0007669"/>
    <property type="project" value="UniProtKB-SubCell"/>
</dbReference>
<evidence type="ECO:0000256" key="8">
    <source>
        <dbReference type="SAM" id="MobiDB-lite"/>
    </source>
</evidence>
<comment type="similarity">
    <text evidence="2">Belongs to the COG1 family.</text>
</comment>
<dbReference type="GO" id="GO:0006891">
    <property type="term" value="P:intra-Golgi vesicle-mediated transport"/>
    <property type="evidence" value="ECO:0007669"/>
    <property type="project" value="InterPro"/>
</dbReference>
<evidence type="ECO:0000256" key="6">
    <source>
        <dbReference type="ARBA" id="ARBA00023034"/>
    </source>
</evidence>
<dbReference type="EMBL" id="JAEMWZ010000477">
    <property type="protein sequence ID" value="KAG7115505.1"/>
    <property type="molecule type" value="Genomic_DNA"/>
</dbReference>
<protein>
    <recommendedName>
        <fullName evidence="3">Conserved oligomeric Golgi complex subunit 1</fullName>
    </recommendedName>
</protein>
<sequence>MAAAPDITNLTSSADVFAANHTLPQIRAIHRALHVQIDDKAARLRTQVGSSYRGLLGTADSIVQMRKDNDAVQALLARMGHRCGRAVVGRKLEGYAEFAPEAEDPRMAVFARARLLDACALVVGKLLLKGRGAAAGHDAKLGPGDRLLLGSEVLVLSRLLSKGFTREELDREPDVALVVETARKSLEGLRRRLLRSIEKFLEKTADNQAQRQEHTLKALCAYSLATSSGARDVLKHFLTVRSKAMSAAFYADDAEAGRQQGGANVLKSQLLYVRTLLDVQALVPFKLSDALAKLKKRPLLQGDVLRNVEALRLDVYERWCGDDILTFTPFVRHDDLDGPQARSMLTSWAERGGEVLVAGLRSTMERMTEFKAVIDLRTNVLRLWIRDGGKARGFDPSEMLDALREAINGHLLALIDAKVHKLHLVASEVAATLDAWKDGVTDRPAALWAQTTLDIDPAAGVDAFLQDLVAQLHGRNDAVARAVACFASWRRVIGEVEGVVDQLKKQRWENDGDDDDDEIEDEETIDARHDQLSRDDPAALHDRLDATLARAFADLETRLADLWRARADAVNAGRVATYMLRVLRDVRAGLPRLERAPALRGFGLDMVPSLHDKLALAVSAAPVEVFASRGLTQKLVVGRPLWEGHPELPTQPSPLAFKFLRDLSVAMSDAGVDLWSATAVGVVKRKVRQQVCEAWLEAVEVQLDGSREGDQGKAKDDEKKDETSADGEDEDEDSDEEAEAENEAKDGSTTEADAVDDDKQTEEQQRQDLFTQWFFDINLFECAFGPAADSASTAGELPALGDKVYSHTGLDGAEARKRIAASSREHWRKTSLLFGLLA</sequence>
<organism evidence="9 10">
    <name type="scientific">Verticillium longisporum</name>
    <name type="common">Verticillium dahliae var. longisporum</name>
    <dbReference type="NCBI Taxonomy" id="100787"/>
    <lineage>
        <taxon>Eukaryota</taxon>
        <taxon>Fungi</taxon>
        <taxon>Dikarya</taxon>
        <taxon>Ascomycota</taxon>
        <taxon>Pezizomycotina</taxon>
        <taxon>Sordariomycetes</taxon>
        <taxon>Hypocreomycetidae</taxon>
        <taxon>Glomerellales</taxon>
        <taxon>Plectosphaerellaceae</taxon>
        <taxon>Verticillium</taxon>
    </lineage>
</organism>
<dbReference type="Pfam" id="PF08700">
    <property type="entry name" value="VPS51_Exo84_N"/>
    <property type="match status" value="1"/>
</dbReference>
<evidence type="ECO:0000256" key="2">
    <source>
        <dbReference type="ARBA" id="ARBA00006653"/>
    </source>
</evidence>
<keyword evidence="7" id="KW-0472">Membrane</keyword>
<dbReference type="PANTHER" id="PTHR31658:SF0">
    <property type="entry name" value="CONSERVED OLIGOMERIC GOLGI COMPLEX SUBUNIT 1"/>
    <property type="match status" value="1"/>
</dbReference>
<feature type="compositionally biased region" description="Basic and acidic residues" evidence="8">
    <location>
        <begin position="706"/>
        <end position="723"/>
    </location>
</feature>
<dbReference type="GO" id="GO:0017119">
    <property type="term" value="C:Golgi transport complex"/>
    <property type="evidence" value="ECO:0007669"/>
    <property type="project" value="InterPro"/>
</dbReference>
<dbReference type="PANTHER" id="PTHR31658">
    <property type="entry name" value="CONSERVED OLIGOMERIC GOLGI COMPLEX SUBUNIT 1"/>
    <property type="match status" value="1"/>
</dbReference>